<evidence type="ECO:0008006" key="3">
    <source>
        <dbReference type="Google" id="ProtNLM"/>
    </source>
</evidence>
<organism evidence="1 2">
    <name type="scientific">Brassica cretica</name>
    <name type="common">Mustard</name>
    <dbReference type="NCBI Taxonomy" id="69181"/>
    <lineage>
        <taxon>Eukaryota</taxon>
        <taxon>Viridiplantae</taxon>
        <taxon>Streptophyta</taxon>
        <taxon>Embryophyta</taxon>
        <taxon>Tracheophyta</taxon>
        <taxon>Spermatophyta</taxon>
        <taxon>Magnoliopsida</taxon>
        <taxon>eudicotyledons</taxon>
        <taxon>Gunneridae</taxon>
        <taxon>Pentapetalae</taxon>
        <taxon>rosids</taxon>
        <taxon>malvids</taxon>
        <taxon>Brassicales</taxon>
        <taxon>Brassicaceae</taxon>
        <taxon>Brassiceae</taxon>
        <taxon>Brassica</taxon>
    </lineage>
</organism>
<comment type="caution">
    <text evidence="1">The sequence shown here is derived from an EMBL/GenBank/DDBJ whole genome shotgun (WGS) entry which is preliminary data.</text>
</comment>
<sequence>MILCAVPSTPAKIQANPADWIPPFHEASILQEISIEFSVNAWHRGESFCFDSCVVGCAASHSLRLTRAFEKTSVAD</sequence>
<accession>A0ABQ7D146</accession>
<proteinExistence type="predicted"/>
<evidence type="ECO:0000313" key="1">
    <source>
        <dbReference type="EMBL" id="KAF3565128.1"/>
    </source>
</evidence>
<gene>
    <name evidence="1" type="ORF">DY000_02017819</name>
</gene>
<protein>
    <recommendedName>
        <fullName evidence="3">FLZ-type domain-containing protein</fullName>
    </recommendedName>
</protein>
<evidence type="ECO:0000313" key="2">
    <source>
        <dbReference type="Proteomes" id="UP000266723"/>
    </source>
</evidence>
<keyword evidence="2" id="KW-1185">Reference proteome</keyword>
<dbReference type="EMBL" id="QGKV02000759">
    <property type="protein sequence ID" value="KAF3565128.1"/>
    <property type="molecule type" value="Genomic_DNA"/>
</dbReference>
<dbReference type="Proteomes" id="UP000266723">
    <property type="component" value="Unassembled WGS sequence"/>
</dbReference>
<name>A0ABQ7D146_BRACR</name>
<reference evidence="1 2" key="1">
    <citation type="journal article" date="2020" name="BMC Genomics">
        <title>Intraspecific diversification of the crop wild relative Brassica cretica Lam. using demographic model selection.</title>
        <authorList>
            <person name="Kioukis A."/>
            <person name="Michalopoulou V.A."/>
            <person name="Briers L."/>
            <person name="Pirintsos S."/>
            <person name="Studholme D.J."/>
            <person name="Pavlidis P."/>
            <person name="Sarris P.F."/>
        </authorList>
    </citation>
    <scope>NUCLEOTIDE SEQUENCE [LARGE SCALE GENOMIC DNA]</scope>
    <source>
        <strain evidence="2">cv. PFS-1207/04</strain>
    </source>
</reference>